<proteinExistence type="predicted"/>
<evidence type="ECO:0000313" key="2">
    <source>
        <dbReference type="EMBL" id="MFC4625439.1"/>
    </source>
</evidence>
<keyword evidence="3" id="KW-1185">Reference proteome</keyword>
<comment type="caution">
    <text evidence="2">The sequence shown here is derived from an EMBL/GenBank/DDBJ whole genome shotgun (WGS) entry which is preliminary data.</text>
</comment>
<dbReference type="RefSeq" id="WP_209439135.1">
    <property type="nucleotide sequence ID" value="NZ_JBHEEZ010000094.1"/>
</dbReference>
<name>A0ABV9H4W3_9HYPH</name>
<accession>A0ABV9H4W3</accession>
<dbReference type="EMBL" id="JBHSEL010000067">
    <property type="protein sequence ID" value="MFC4625439.1"/>
    <property type="molecule type" value="Genomic_DNA"/>
</dbReference>
<dbReference type="InterPro" id="IPR027785">
    <property type="entry name" value="UvrD-like_helicase_C"/>
</dbReference>
<organism evidence="2 3">
    <name type="scientific">Daeguia caeni</name>
    <dbReference type="NCBI Taxonomy" id="439612"/>
    <lineage>
        <taxon>Bacteria</taxon>
        <taxon>Pseudomonadati</taxon>
        <taxon>Pseudomonadota</taxon>
        <taxon>Alphaproteobacteria</taxon>
        <taxon>Hyphomicrobiales</taxon>
        <taxon>Brucellaceae</taxon>
        <taxon>Daeguia</taxon>
    </lineage>
</organism>
<keyword evidence="2" id="KW-0547">Nucleotide-binding</keyword>
<protein>
    <submittedName>
        <fullName evidence="2">ATP-binding domain-containing protein</fullName>
    </submittedName>
</protein>
<reference evidence="3" key="1">
    <citation type="journal article" date="2019" name="Int. J. Syst. Evol. Microbiol.">
        <title>The Global Catalogue of Microorganisms (GCM) 10K type strain sequencing project: providing services to taxonomists for standard genome sequencing and annotation.</title>
        <authorList>
            <consortium name="The Broad Institute Genomics Platform"/>
            <consortium name="The Broad Institute Genome Sequencing Center for Infectious Disease"/>
            <person name="Wu L."/>
            <person name="Ma J."/>
        </authorList>
    </citation>
    <scope>NUCLEOTIDE SEQUENCE [LARGE SCALE GENOMIC DNA]</scope>
    <source>
        <strain evidence="3">CGMCC 1.15731</strain>
    </source>
</reference>
<dbReference type="Proteomes" id="UP001596042">
    <property type="component" value="Unassembled WGS sequence"/>
</dbReference>
<keyword evidence="2" id="KW-0067">ATP-binding</keyword>
<sequence length="44" mass="5069">MCDKTRNPRSSDYFRWLYTAMTRTSGKLYLVDPPKIRLQSAGSG</sequence>
<feature type="domain" description="UvrD-like helicase C-terminal" evidence="1">
    <location>
        <begin position="9"/>
        <end position="31"/>
    </location>
</feature>
<evidence type="ECO:0000313" key="3">
    <source>
        <dbReference type="Proteomes" id="UP001596042"/>
    </source>
</evidence>
<evidence type="ECO:0000259" key="1">
    <source>
        <dbReference type="Pfam" id="PF13538"/>
    </source>
</evidence>
<gene>
    <name evidence="2" type="ORF">ACFO1V_09425</name>
</gene>
<dbReference type="GO" id="GO:0005524">
    <property type="term" value="F:ATP binding"/>
    <property type="evidence" value="ECO:0007669"/>
    <property type="project" value="UniProtKB-KW"/>
</dbReference>
<dbReference type="Pfam" id="PF13538">
    <property type="entry name" value="UvrD_C_2"/>
    <property type="match status" value="1"/>
</dbReference>